<accession>A0A125MN74</accession>
<protein>
    <submittedName>
        <fullName evidence="2">Uncharacterized protein</fullName>
    </submittedName>
</protein>
<organism evidence="2 3">
    <name type="scientific">Lysobacter capsici AZ78</name>
    <dbReference type="NCBI Taxonomy" id="1444315"/>
    <lineage>
        <taxon>Bacteria</taxon>
        <taxon>Pseudomonadati</taxon>
        <taxon>Pseudomonadota</taxon>
        <taxon>Gammaproteobacteria</taxon>
        <taxon>Lysobacterales</taxon>
        <taxon>Lysobacteraceae</taxon>
        <taxon>Lysobacter</taxon>
    </lineage>
</organism>
<dbReference type="AlphaFoldDB" id="A0A125MN74"/>
<evidence type="ECO:0000313" key="3">
    <source>
        <dbReference type="Proteomes" id="UP000023435"/>
    </source>
</evidence>
<proteinExistence type="predicted"/>
<evidence type="ECO:0000313" key="2">
    <source>
        <dbReference type="EMBL" id="KWS05677.1"/>
    </source>
</evidence>
<name>A0A125MN74_9GAMM</name>
<keyword evidence="1" id="KW-0732">Signal</keyword>
<comment type="caution">
    <text evidence="2">The sequence shown here is derived from an EMBL/GenBank/DDBJ whole genome shotgun (WGS) entry which is preliminary data.</text>
</comment>
<dbReference type="EMBL" id="JAJA02000001">
    <property type="protein sequence ID" value="KWS05677.1"/>
    <property type="molecule type" value="Genomic_DNA"/>
</dbReference>
<dbReference type="Proteomes" id="UP000023435">
    <property type="component" value="Unassembled WGS sequence"/>
</dbReference>
<feature type="chain" id="PRO_5007178105" evidence="1">
    <location>
        <begin position="28"/>
        <end position="97"/>
    </location>
</feature>
<feature type="signal peptide" evidence="1">
    <location>
        <begin position="1"/>
        <end position="27"/>
    </location>
</feature>
<reference evidence="2 3" key="1">
    <citation type="journal article" date="2014" name="Genome Announc.">
        <title>Draft Genome Sequence of Lysobacter capsici AZ78, a Bacterium Antagonistic to Plant-Pathogenic Oomycetes.</title>
        <authorList>
            <person name="Puopolo G."/>
            <person name="Sonego P."/>
            <person name="Engelen K."/>
            <person name="Pertot I."/>
        </authorList>
    </citation>
    <scope>NUCLEOTIDE SEQUENCE [LARGE SCALE GENOMIC DNA]</scope>
    <source>
        <strain evidence="2 3">AZ78</strain>
    </source>
</reference>
<gene>
    <name evidence="2" type="ORF">AZ78_3229</name>
</gene>
<evidence type="ECO:0000256" key="1">
    <source>
        <dbReference type="SAM" id="SignalP"/>
    </source>
</evidence>
<keyword evidence="3" id="KW-1185">Reference proteome</keyword>
<sequence length="97" mass="11010">MEHAMKMSKRYLSVAAFALLTAFSAAAVADQYHYQVIGEGYGHTRDQAYEAASYYASNRCYLNWGRSTQEQTILVEEFQPATGYWYVKLSEGCISED</sequence>